<feature type="compositionally biased region" description="Low complexity" evidence="1">
    <location>
        <begin position="777"/>
        <end position="791"/>
    </location>
</feature>
<dbReference type="EMBL" id="JARKIB010000103">
    <property type="protein sequence ID" value="KAJ7740332.1"/>
    <property type="molecule type" value="Genomic_DNA"/>
</dbReference>
<feature type="compositionally biased region" description="Low complexity" evidence="1">
    <location>
        <begin position="430"/>
        <end position="439"/>
    </location>
</feature>
<organism evidence="2 3">
    <name type="scientific">Mycena metata</name>
    <dbReference type="NCBI Taxonomy" id="1033252"/>
    <lineage>
        <taxon>Eukaryota</taxon>
        <taxon>Fungi</taxon>
        <taxon>Dikarya</taxon>
        <taxon>Basidiomycota</taxon>
        <taxon>Agaricomycotina</taxon>
        <taxon>Agaricomycetes</taxon>
        <taxon>Agaricomycetidae</taxon>
        <taxon>Agaricales</taxon>
        <taxon>Marasmiineae</taxon>
        <taxon>Mycenaceae</taxon>
        <taxon>Mycena</taxon>
    </lineage>
</organism>
<accession>A0AAD7N1K9</accession>
<reference evidence="2" key="1">
    <citation type="submission" date="2023-03" db="EMBL/GenBank/DDBJ databases">
        <title>Massive genome expansion in bonnet fungi (Mycena s.s.) driven by repeated elements and novel gene families across ecological guilds.</title>
        <authorList>
            <consortium name="Lawrence Berkeley National Laboratory"/>
            <person name="Harder C.B."/>
            <person name="Miyauchi S."/>
            <person name="Viragh M."/>
            <person name="Kuo A."/>
            <person name="Thoen E."/>
            <person name="Andreopoulos B."/>
            <person name="Lu D."/>
            <person name="Skrede I."/>
            <person name="Drula E."/>
            <person name="Henrissat B."/>
            <person name="Morin E."/>
            <person name="Kohler A."/>
            <person name="Barry K."/>
            <person name="LaButti K."/>
            <person name="Morin E."/>
            <person name="Salamov A."/>
            <person name="Lipzen A."/>
            <person name="Mereny Z."/>
            <person name="Hegedus B."/>
            <person name="Baldrian P."/>
            <person name="Stursova M."/>
            <person name="Weitz H."/>
            <person name="Taylor A."/>
            <person name="Grigoriev I.V."/>
            <person name="Nagy L.G."/>
            <person name="Martin F."/>
            <person name="Kauserud H."/>
        </authorList>
    </citation>
    <scope>NUCLEOTIDE SEQUENCE</scope>
    <source>
        <strain evidence="2">CBHHK182m</strain>
    </source>
</reference>
<dbReference type="Proteomes" id="UP001215598">
    <property type="component" value="Unassembled WGS sequence"/>
</dbReference>
<feature type="compositionally biased region" description="Gly residues" evidence="1">
    <location>
        <begin position="495"/>
        <end position="522"/>
    </location>
</feature>
<feature type="region of interest" description="Disordered" evidence="1">
    <location>
        <begin position="419"/>
        <end position="439"/>
    </location>
</feature>
<protein>
    <submittedName>
        <fullName evidence="2">Uncharacterized protein</fullName>
    </submittedName>
</protein>
<evidence type="ECO:0000313" key="3">
    <source>
        <dbReference type="Proteomes" id="UP001215598"/>
    </source>
</evidence>
<sequence length="1010" mass="109248">MAETPSVLLNEAPATTTTPTTAGQHPGPGDTPAPDPALSASLVRGNDADTGGTVEGPANAPLGTLVSEFGDTYVPPTRSPIVHLEKAVKRARRKAGEPTGKPGKPSWVWGTKLTFFTARKNEWLVASQNNGSGGFYTKAAKLFAVKYGFELEDNEDFEFDVADPPDWVANKVVNERLSPEETAFRQKTHAKLRDRIGAWYRTQYASLLKEDKAVFTEMFGRLAHDKDKPPKRPQLLHFYSSRVYDKLIAPRVEKRMKELETKAKYTGGEMPWPITVQNQVTKECWEEETEVEQEETKRALEREHEIAVKAWKESRADGPNRTAEEFHASQKSAAHYLQPFVDTIAEHMGMTVSLLMAGPIGTQKGAIGMRSVHSGKTKGLVPKDWPLHNPAGFTQVEASMVDFARHAFTQAECEARVTAHQDDDAQDVPGTSTHTAASATARTIAAASATARGIATDEGAAGARAGGSIASTGGRAGPSPGPRSTERPGTTMGASGEGAGASGEGAQGGDGVQDDGGNGAPNGGAAAEEVGGEEADVAAQIERLWVRKDGAKWTGELRRAHRAFERGRAWGGIEWAACVDIFFDFEAAWGYVDAGGQITTRARPAAVEWWLGRGRNWDKTPDLGALGNSKTQETFVAEWWTWWLGVQPEEEGDWTPLLRLHGRNGLLQLMATLLWWGETAEKKTPMDQLEWSAGVDDVTRVLTELLRPGVIEKAKKQAPKDGKGKERVGAAKRKATEVTRRGEDEVQMRLKGVVLERGDAGGEGRRKKGNGDAGVTSPPQQRPQLPSLAQRARANGTIRTPPVRQQRLPPVSSSMPFGLNKSRPSRRKTTIVLRELGNGGLLVNSFPRSLRVHPSPPVPSSPSYPYLLSPSFPASCPPPHNAVRALESRLHGRQRGLILRLAFTTTNDVGACASPHAGAVCVHVESPPSCPRSRCAHAPSPPPLPARTLSLRTPLPSRLPPPPYMQPPSLPFLLVVPIPIHTACTRRSLQSNLISQTTLPCAILVSSPHN</sequence>
<gene>
    <name evidence="2" type="ORF">B0H16DRAFT_1758051</name>
</gene>
<feature type="region of interest" description="Disordered" evidence="1">
    <location>
        <begin position="1"/>
        <end position="59"/>
    </location>
</feature>
<keyword evidence="3" id="KW-1185">Reference proteome</keyword>
<dbReference type="AlphaFoldDB" id="A0AAD7N1K9"/>
<name>A0AAD7N1K9_9AGAR</name>
<feature type="region of interest" description="Disordered" evidence="1">
    <location>
        <begin position="458"/>
        <end position="533"/>
    </location>
</feature>
<feature type="compositionally biased region" description="Low complexity" evidence="1">
    <location>
        <begin position="12"/>
        <end position="28"/>
    </location>
</feature>
<proteinExistence type="predicted"/>
<evidence type="ECO:0000313" key="2">
    <source>
        <dbReference type="EMBL" id="KAJ7740332.1"/>
    </source>
</evidence>
<feature type="compositionally biased region" description="Low complexity" evidence="1">
    <location>
        <begin position="458"/>
        <end position="473"/>
    </location>
</feature>
<comment type="caution">
    <text evidence="2">The sequence shown here is derived from an EMBL/GenBank/DDBJ whole genome shotgun (WGS) entry which is preliminary data.</text>
</comment>
<feature type="region of interest" description="Disordered" evidence="1">
    <location>
        <begin position="714"/>
        <end position="826"/>
    </location>
</feature>
<evidence type="ECO:0000256" key="1">
    <source>
        <dbReference type="SAM" id="MobiDB-lite"/>
    </source>
</evidence>
<feature type="compositionally biased region" description="Basic and acidic residues" evidence="1">
    <location>
        <begin position="714"/>
        <end position="764"/>
    </location>
</feature>